<comment type="caution">
    <text evidence="1">The sequence shown here is derived from an EMBL/GenBank/DDBJ whole genome shotgun (WGS) entry which is preliminary data.</text>
</comment>
<name>A0A5B7FG32_PORTR</name>
<dbReference type="Proteomes" id="UP000324222">
    <property type="component" value="Unassembled WGS sequence"/>
</dbReference>
<keyword evidence="2" id="KW-1185">Reference proteome</keyword>
<proteinExistence type="predicted"/>
<reference evidence="1 2" key="1">
    <citation type="submission" date="2019-05" db="EMBL/GenBank/DDBJ databases">
        <title>Another draft genome of Portunus trituberculatus and its Hox gene families provides insights of decapod evolution.</title>
        <authorList>
            <person name="Jeong J.-H."/>
            <person name="Song I."/>
            <person name="Kim S."/>
            <person name="Choi T."/>
            <person name="Kim D."/>
            <person name="Ryu S."/>
            <person name="Kim W."/>
        </authorList>
    </citation>
    <scope>NUCLEOTIDE SEQUENCE [LARGE SCALE GENOMIC DNA]</scope>
    <source>
        <tissue evidence="1">Muscle</tissue>
    </source>
</reference>
<accession>A0A5B7FG32</accession>
<evidence type="ECO:0000313" key="2">
    <source>
        <dbReference type="Proteomes" id="UP000324222"/>
    </source>
</evidence>
<sequence length="51" mass="5914">MYCVRRHFACVTTASTFTLRQPIVVEIFLVTASLTLENRRLGREREGEGER</sequence>
<dbReference type="EMBL" id="VSRR010006112">
    <property type="protein sequence ID" value="MPC44073.1"/>
    <property type="molecule type" value="Genomic_DNA"/>
</dbReference>
<evidence type="ECO:0000313" key="1">
    <source>
        <dbReference type="EMBL" id="MPC44073.1"/>
    </source>
</evidence>
<protein>
    <submittedName>
        <fullName evidence="1">Uncharacterized protein</fullName>
    </submittedName>
</protein>
<organism evidence="1 2">
    <name type="scientific">Portunus trituberculatus</name>
    <name type="common">Swimming crab</name>
    <name type="synonym">Neptunus trituberculatus</name>
    <dbReference type="NCBI Taxonomy" id="210409"/>
    <lineage>
        <taxon>Eukaryota</taxon>
        <taxon>Metazoa</taxon>
        <taxon>Ecdysozoa</taxon>
        <taxon>Arthropoda</taxon>
        <taxon>Crustacea</taxon>
        <taxon>Multicrustacea</taxon>
        <taxon>Malacostraca</taxon>
        <taxon>Eumalacostraca</taxon>
        <taxon>Eucarida</taxon>
        <taxon>Decapoda</taxon>
        <taxon>Pleocyemata</taxon>
        <taxon>Brachyura</taxon>
        <taxon>Eubrachyura</taxon>
        <taxon>Portunoidea</taxon>
        <taxon>Portunidae</taxon>
        <taxon>Portuninae</taxon>
        <taxon>Portunus</taxon>
    </lineage>
</organism>
<gene>
    <name evidence="1" type="ORF">E2C01_037734</name>
</gene>
<dbReference type="AlphaFoldDB" id="A0A5B7FG32"/>